<dbReference type="EC" id="3.4.23.12" evidence="1"/>
<dbReference type="EMBL" id="CM037026">
    <property type="protein sequence ID" value="KAH7658978.1"/>
    <property type="molecule type" value="Genomic_DNA"/>
</dbReference>
<keyword evidence="1" id="KW-0378">Hydrolase</keyword>
<evidence type="ECO:0000313" key="2">
    <source>
        <dbReference type="Proteomes" id="UP000827976"/>
    </source>
</evidence>
<name>A0ACB7UFE6_DIOAL</name>
<protein>
    <submittedName>
        <fullName evidence="1">Aspartic peptidase A1 family protein</fullName>
        <ecNumber evidence="1">3.4.23.12</ecNumber>
    </submittedName>
</protein>
<comment type="caution">
    <text evidence="1">The sequence shown here is derived from an EMBL/GenBank/DDBJ whole genome shotgun (WGS) entry which is preliminary data.</text>
</comment>
<dbReference type="Proteomes" id="UP000827976">
    <property type="component" value="Chromosome 16"/>
</dbReference>
<proteinExistence type="predicted"/>
<accession>A0ACB7UFE6</accession>
<reference evidence="2" key="1">
    <citation type="journal article" date="2022" name="Nat. Commun.">
        <title>Chromosome evolution and the genetic basis of agronomically important traits in greater yam.</title>
        <authorList>
            <person name="Bredeson J.V."/>
            <person name="Lyons J.B."/>
            <person name="Oniyinde I.O."/>
            <person name="Okereke N.R."/>
            <person name="Kolade O."/>
            <person name="Nnabue I."/>
            <person name="Nwadili C.O."/>
            <person name="Hribova E."/>
            <person name="Parker M."/>
            <person name="Nwogha J."/>
            <person name="Shu S."/>
            <person name="Carlson J."/>
            <person name="Kariba R."/>
            <person name="Muthemba S."/>
            <person name="Knop K."/>
            <person name="Barton G.J."/>
            <person name="Sherwood A.V."/>
            <person name="Lopez-Montes A."/>
            <person name="Asiedu R."/>
            <person name="Jamnadass R."/>
            <person name="Muchugi A."/>
            <person name="Goodstein D."/>
            <person name="Egesi C.N."/>
            <person name="Featherston J."/>
            <person name="Asfaw A."/>
            <person name="Simpson G.G."/>
            <person name="Dolezel J."/>
            <person name="Hendre P.S."/>
            <person name="Van Deynze A."/>
            <person name="Kumar P.L."/>
            <person name="Obidiegwu J.E."/>
            <person name="Bhattacharjee R."/>
            <person name="Rokhsar D.S."/>
        </authorList>
    </citation>
    <scope>NUCLEOTIDE SEQUENCE [LARGE SCALE GENOMIC DNA]</scope>
    <source>
        <strain evidence="2">cv. TDa95/00328</strain>
    </source>
</reference>
<gene>
    <name evidence="1" type="ORF">IHE45_16G002600</name>
</gene>
<organism evidence="1 2">
    <name type="scientific">Dioscorea alata</name>
    <name type="common">Purple yam</name>
    <dbReference type="NCBI Taxonomy" id="55571"/>
    <lineage>
        <taxon>Eukaryota</taxon>
        <taxon>Viridiplantae</taxon>
        <taxon>Streptophyta</taxon>
        <taxon>Embryophyta</taxon>
        <taxon>Tracheophyta</taxon>
        <taxon>Spermatophyta</taxon>
        <taxon>Magnoliopsida</taxon>
        <taxon>Liliopsida</taxon>
        <taxon>Dioscoreales</taxon>
        <taxon>Dioscoreaceae</taxon>
        <taxon>Dioscorea</taxon>
    </lineage>
</organism>
<sequence length="429" mass="46259">MKLMHRDSPLSPFYQPSMTSEDRFRAMIERSISRGGGPSAAPSSAPGSSSSARSQVTPNDGDYLMELEIGTPPVKIVAIADTGSDLVWVQCKPCDKCYNQTDPIFDSTKSSTFNDSVLCNDTMCIAILPFSSCGDKLRCEYIFGYGDGSASSGNLARDTFTFSSDSNNKRNNAISSSSSSTFSIPDIFFGCSHSSDGLFTPKADGLIGLGGGAASLVRQLDSTIHGKFSYCLAPYSENTTSILNMGDNSVVNGPDLVTIPMTSSNYTFYLISLHSITIGKQTIPYTPDDTTHIVVDSGTTITYLPEFALTKIMDAVSKTINLTKTKDPQNYLPLCYNHSVKDPPYPFPNITFNFDNQPGHDQVSVVLTGTQTFVQSTDDVICLGMDYSAVSHNIAIFGNVAQQNMHVAYDLHANVISMTHADCSKLSSA</sequence>
<evidence type="ECO:0000313" key="1">
    <source>
        <dbReference type="EMBL" id="KAH7658978.1"/>
    </source>
</evidence>
<keyword evidence="2" id="KW-1185">Reference proteome</keyword>